<dbReference type="PROSITE" id="PS50850">
    <property type="entry name" value="MFS"/>
    <property type="match status" value="1"/>
</dbReference>
<feature type="transmembrane region" description="Helical" evidence="6">
    <location>
        <begin position="31"/>
        <end position="48"/>
    </location>
</feature>
<name>A0A0J9HEJ5_AJEDA</name>
<evidence type="ECO:0000256" key="4">
    <source>
        <dbReference type="ARBA" id="ARBA00022989"/>
    </source>
</evidence>
<dbReference type="EMBL" id="GG749425">
    <property type="protein sequence ID" value="KMW67494.1"/>
    <property type="molecule type" value="Genomic_DNA"/>
</dbReference>
<dbReference type="InterPro" id="IPR020846">
    <property type="entry name" value="MFS_dom"/>
</dbReference>
<comment type="subcellular location">
    <subcellularLocation>
        <location evidence="1">Membrane</location>
        <topology evidence="1">Multi-pass membrane protein</topology>
    </subcellularLocation>
</comment>
<evidence type="ECO:0000256" key="5">
    <source>
        <dbReference type="ARBA" id="ARBA00023136"/>
    </source>
</evidence>
<dbReference type="AlphaFoldDB" id="A0A0J9HEJ5"/>
<dbReference type="PANTHER" id="PTHR48022">
    <property type="entry name" value="PLASTIDIC GLUCOSE TRANSPORTER 4"/>
    <property type="match status" value="1"/>
</dbReference>
<feature type="transmembrane region" description="Helical" evidence="6">
    <location>
        <begin position="55"/>
        <end position="75"/>
    </location>
</feature>
<sequence length="182" mass="19548">MTRASSIPDPAFNNMYAATKDNSTLQATVHTVYEVGCLLGAVVALFIVDRLGRRWMIISGAIIMILGVIIQVTAIEDKVPLVQFIIGRVVTGVGNGITHIPSPPTRLNQLPIGLTSGRVMDPKTCSGDSLLHSRSFVVVGVFIIIGMFYLPDSPRYLISKDKVEGERVLAALAGTEIDDPAT</sequence>
<gene>
    <name evidence="8" type="ORF">BDDG_12150</name>
</gene>
<evidence type="ECO:0000256" key="3">
    <source>
        <dbReference type="ARBA" id="ARBA00022692"/>
    </source>
</evidence>
<dbReference type="SUPFAM" id="SSF103473">
    <property type="entry name" value="MFS general substrate transporter"/>
    <property type="match status" value="1"/>
</dbReference>
<evidence type="ECO:0000256" key="6">
    <source>
        <dbReference type="SAM" id="Phobius"/>
    </source>
</evidence>
<dbReference type="GO" id="GO:0015793">
    <property type="term" value="P:glycerol transmembrane transport"/>
    <property type="evidence" value="ECO:0007669"/>
    <property type="project" value="TreeGrafter"/>
</dbReference>
<dbReference type="InterPro" id="IPR036259">
    <property type="entry name" value="MFS_trans_sf"/>
</dbReference>
<accession>A0A0J9HEJ5</accession>
<feature type="domain" description="Major facilitator superfamily (MFS) profile" evidence="7">
    <location>
        <begin position="1"/>
        <end position="182"/>
    </location>
</feature>
<dbReference type="PANTHER" id="PTHR48022:SF69">
    <property type="entry name" value="SUGAR TRANSPORTER"/>
    <property type="match status" value="1"/>
</dbReference>
<keyword evidence="5 6" id="KW-0472">Membrane</keyword>
<reference evidence="8" key="1">
    <citation type="submission" date="2010-03" db="EMBL/GenBank/DDBJ databases">
        <title>Annotation of Blastomyces dermatitidis strain ATCC 18188.</title>
        <authorList>
            <consortium name="The Broad Institute Genome Sequencing Platform"/>
            <consortium name="Broad Institute Genome Sequencing Center for Infectious Disease."/>
            <person name="Cuomo C."/>
            <person name="Klein B."/>
            <person name="Sullivan T."/>
            <person name="Heitman J."/>
            <person name="Young S."/>
            <person name="Zeng Q."/>
            <person name="Gargeya S."/>
            <person name="Alvarado L."/>
            <person name="Berlin A.M."/>
            <person name="Chapman S.B."/>
            <person name="Chen Z."/>
            <person name="Freedman E."/>
            <person name="Gellesch M."/>
            <person name="Goldberg J."/>
            <person name="Griggs A."/>
            <person name="Gujja S."/>
            <person name="Heilman E."/>
            <person name="Heiman D."/>
            <person name="Howarth C."/>
            <person name="Mehta T."/>
            <person name="Neiman D."/>
            <person name="Pearson M."/>
            <person name="Roberts A."/>
            <person name="Saif S."/>
            <person name="Shea T."/>
            <person name="Shenoy N."/>
            <person name="Sisk P."/>
            <person name="Stolte C."/>
            <person name="Sykes S."/>
            <person name="White J."/>
            <person name="Yandava C."/>
            <person name="Haas B."/>
            <person name="Nusbaum C."/>
            <person name="Birren B."/>
        </authorList>
    </citation>
    <scope>NUCLEOTIDE SEQUENCE</scope>
    <source>
        <strain evidence="8">ATCC 18188</strain>
    </source>
</reference>
<feature type="transmembrane region" description="Helical" evidence="6">
    <location>
        <begin position="131"/>
        <end position="150"/>
    </location>
</feature>
<organism evidence="8">
    <name type="scientific">Ajellomyces dermatitidis (strain ATCC 18188 / CBS 674.68)</name>
    <name type="common">Blastomyces dermatitidis</name>
    <dbReference type="NCBI Taxonomy" id="653446"/>
    <lineage>
        <taxon>Eukaryota</taxon>
        <taxon>Fungi</taxon>
        <taxon>Dikarya</taxon>
        <taxon>Ascomycota</taxon>
        <taxon>Pezizomycotina</taxon>
        <taxon>Eurotiomycetes</taxon>
        <taxon>Eurotiomycetidae</taxon>
        <taxon>Onygenales</taxon>
        <taxon>Ajellomycetaceae</taxon>
        <taxon>Blastomyces</taxon>
    </lineage>
</organism>
<dbReference type="InterPro" id="IPR005829">
    <property type="entry name" value="Sugar_transporter_CS"/>
</dbReference>
<dbReference type="InterPro" id="IPR005828">
    <property type="entry name" value="MFS_sugar_transport-like"/>
</dbReference>
<proteinExistence type="inferred from homology"/>
<evidence type="ECO:0000256" key="2">
    <source>
        <dbReference type="ARBA" id="ARBA00010992"/>
    </source>
</evidence>
<dbReference type="GO" id="GO:0005351">
    <property type="term" value="F:carbohydrate:proton symporter activity"/>
    <property type="evidence" value="ECO:0007669"/>
    <property type="project" value="TreeGrafter"/>
</dbReference>
<dbReference type="Proteomes" id="UP000007802">
    <property type="component" value="Unassembled WGS sequence"/>
</dbReference>
<evidence type="ECO:0000256" key="1">
    <source>
        <dbReference type="ARBA" id="ARBA00004141"/>
    </source>
</evidence>
<dbReference type="GO" id="GO:0016020">
    <property type="term" value="C:membrane"/>
    <property type="evidence" value="ECO:0007669"/>
    <property type="project" value="UniProtKB-SubCell"/>
</dbReference>
<evidence type="ECO:0000313" key="8">
    <source>
        <dbReference type="EMBL" id="KMW67494.1"/>
    </source>
</evidence>
<dbReference type="InterPro" id="IPR050360">
    <property type="entry name" value="MFS_Sugar_Transporters"/>
</dbReference>
<evidence type="ECO:0000259" key="7">
    <source>
        <dbReference type="PROSITE" id="PS50850"/>
    </source>
</evidence>
<dbReference type="Pfam" id="PF00083">
    <property type="entry name" value="Sugar_tr"/>
    <property type="match status" value="2"/>
</dbReference>
<comment type="similarity">
    <text evidence="2">Belongs to the major facilitator superfamily. Sugar transporter (TC 2.A.1.1) family.</text>
</comment>
<protein>
    <recommendedName>
        <fullName evidence="7">Major facilitator superfamily (MFS) profile domain-containing protein</fullName>
    </recommendedName>
</protein>
<dbReference type="PROSITE" id="PS00216">
    <property type="entry name" value="SUGAR_TRANSPORT_1"/>
    <property type="match status" value="1"/>
</dbReference>
<keyword evidence="4 6" id="KW-1133">Transmembrane helix</keyword>
<keyword evidence="3 6" id="KW-0812">Transmembrane</keyword>
<dbReference type="Gene3D" id="1.20.1250.20">
    <property type="entry name" value="MFS general substrate transporter like domains"/>
    <property type="match status" value="2"/>
</dbReference>